<dbReference type="PANTHER" id="PTHR23513">
    <property type="entry name" value="INTEGRAL MEMBRANE EFFLUX PROTEIN-RELATED"/>
    <property type="match status" value="1"/>
</dbReference>
<dbReference type="EMBL" id="JBHLTC010000012">
    <property type="protein sequence ID" value="MFC0624515.1"/>
    <property type="molecule type" value="Genomic_DNA"/>
</dbReference>
<keyword evidence="4 7" id="KW-0812">Transmembrane</keyword>
<accession>A0ABV6QIQ4</accession>
<feature type="transmembrane region" description="Helical" evidence="7">
    <location>
        <begin position="322"/>
        <end position="344"/>
    </location>
</feature>
<reference evidence="9 10" key="1">
    <citation type="submission" date="2024-09" db="EMBL/GenBank/DDBJ databases">
        <authorList>
            <person name="Sun Q."/>
            <person name="Mori K."/>
        </authorList>
    </citation>
    <scope>NUCLEOTIDE SEQUENCE [LARGE SCALE GENOMIC DNA]</scope>
    <source>
        <strain evidence="9 10">CGMCC 1.15906</strain>
    </source>
</reference>
<evidence type="ECO:0000259" key="8">
    <source>
        <dbReference type="PROSITE" id="PS50850"/>
    </source>
</evidence>
<feature type="transmembrane region" description="Helical" evidence="7">
    <location>
        <begin position="265"/>
        <end position="286"/>
    </location>
</feature>
<dbReference type="InterPro" id="IPR010290">
    <property type="entry name" value="TM_effector"/>
</dbReference>
<dbReference type="Proteomes" id="UP001589890">
    <property type="component" value="Unassembled WGS sequence"/>
</dbReference>
<evidence type="ECO:0000256" key="6">
    <source>
        <dbReference type="ARBA" id="ARBA00023136"/>
    </source>
</evidence>
<feature type="transmembrane region" description="Helical" evidence="7">
    <location>
        <begin position="381"/>
        <end position="405"/>
    </location>
</feature>
<dbReference type="RefSeq" id="WP_380045976.1">
    <property type="nucleotide sequence ID" value="NZ_JBHLTC010000012.1"/>
</dbReference>
<name>A0ABV6QIQ4_9ACTN</name>
<dbReference type="InterPro" id="IPR036259">
    <property type="entry name" value="MFS_trans_sf"/>
</dbReference>
<keyword evidence="2" id="KW-0813">Transport</keyword>
<dbReference type="PROSITE" id="PS50850">
    <property type="entry name" value="MFS"/>
    <property type="match status" value="1"/>
</dbReference>
<feature type="transmembrane region" description="Helical" evidence="7">
    <location>
        <begin position="17"/>
        <end position="41"/>
    </location>
</feature>
<evidence type="ECO:0000313" key="10">
    <source>
        <dbReference type="Proteomes" id="UP001589890"/>
    </source>
</evidence>
<dbReference type="SUPFAM" id="SSF103473">
    <property type="entry name" value="MFS general substrate transporter"/>
    <property type="match status" value="1"/>
</dbReference>
<dbReference type="InterPro" id="IPR020846">
    <property type="entry name" value="MFS_dom"/>
</dbReference>
<dbReference type="Pfam" id="PF05977">
    <property type="entry name" value="MFS_3"/>
    <property type="match status" value="1"/>
</dbReference>
<evidence type="ECO:0000256" key="3">
    <source>
        <dbReference type="ARBA" id="ARBA00022475"/>
    </source>
</evidence>
<feature type="transmembrane region" description="Helical" evidence="7">
    <location>
        <begin position="230"/>
        <end position="253"/>
    </location>
</feature>
<keyword evidence="3" id="KW-1003">Cell membrane</keyword>
<dbReference type="Gene3D" id="1.20.1250.20">
    <property type="entry name" value="MFS general substrate transporter like domains"/>
    <property type="match status" value="1"/>
</dbReference>
<gene>
    <name evidence="9" type="ORF">ACFFGN_10620</name>
</gene>
<comment type="subcellular location">
    <subcellularLocation>
        <location evidence="1">Cell membrane</location>
        <topology evidence="1">Multi-pass membrane protein</topology>
    </subcellularLocation>
</comment>
<protein>
    <submittedName>
        <fullName evidence="9">MFS transporter</fullName>
    </submittedName>
</protein>
<proteinExistence type="predicted"/>
<evidence type="ECO:0000256" key="2">
    <source>
        <dbReference type="ARBA" id="ARBA00022448"/>
    </source>
</evidence>
<feature type="domain" description="Major facilitator superfamily (MFS) profile" evidence="8">
    <location>
        <begin position="14"/>
        <end position="410"/>
    </location>
</feature>
<sequence>MAEWRAVRPLRHRDYRLLWIGLAVALIGSGLWLVALAWQVIELGGGPIQLSIVTTAYSVGLVTCVLFGGIAADRLPQRTVIVAADVVRGVVLLGVATLAFLDVLTIWQLAAGALIIGAGEAFLIPAYTALVPRLLPEDELLAANGLEGTLRPLAQQATGPALGGIAVATLSPGVAILVAGLTYLFSAACVLAMQVRPAPAVAPSEHQHSGVKAIVADFREGWTYVRKTRWLLASLLFGMVFVLFILGPIEVLLPFAIRDQTGGGAGAYGFVLAVFGISGAIGALLISSRRLPRRYLTVMTLMWGLGSAPFVLLGIAGEVWQMALGAAIVGATGSAGMVIWGTLLQRRVPDHLRGRISSLDFFVSLLLMPVSMALAGPAASLFGVTAVFIAAGIGPVIACLVAVWLGRMPSDELANPLDTAPGDTAPGDAATGDAVTDTVDVAAGAEGQVGIGAAGPEVEAAVSEVR</sequence>
<keyword evidence="10" id="KW-1185">Reference proteome</keyword>
<dbReference type="CDD" id="cd06173">
    <property type="entry name" value="MFS_MefA_like"/>
    <property type="match status" value="1"/>
</dbReference>
<evidence type="ECO:0000256" key="7">
    <source>
        <dbReference type="SAM" id="Phobius"/>
    </source>
</evidence>
<feature type="transmembrane region" description="Helical" evidence="7">
    <location>
        <begin position="295"/>
        <end position="316"/>
    </location>
</feature>
<keyword evidence="6 7" id="KW-0472">Membrane</keyword>
<feature type="transmembrane region" description="Helical" evidence="7">
    <location>
        <begin position="47"/>
        <end position="68"/>
    </location>
</feature>
<keyword evidence="5 7" id="KW-1133">Transmembrane helix</keyword>
<dbReference type="PANTHER" id="PTHR23513:SF11">
    <property type="entry name" value="STAPHYLOFERRIN A TRANSPORTER"/>
    <property type="match status" value="1"/>
</dbReference>
<evidence type="ECO:0000256" key="4">
    <source>
        <dbReference type="ARBA" id="ARBA00022692"/>
    </source>
</evidence>
<evidence type="ECO:0000313" key="9">
    <source>
        <dbReference type="EMBL" id="MFC0624515.1"/>
    </source>
</evidence>
<feature type="transmembrane region" description="Helical" evidence="7">
    <location>
        <begin position="356"/>
        <end position="375"/>
    </location>
</feature>
<comment type="caution">
    <text evidence="9">The sequence shown here is derived from an EMBL/GenBank/DDBJ whole genome shotgun (WGS) entry which is preliminary data.</text>
</comment>
<evidence type="ECO:0000256" key="5">
    <source>
        <dbReference type="ARBA" id="ARBA00022989"/>
    </source>
</evidence>
<organism evidence="9 10">
    <name type="scientific">Kribbella deserti</name>
    <dbReference type="NCBI Taxonomy" id="1926257"/>
    <lineage>
        <taxon>Bacteria</taxon>
        <taxon>Bacillati</taxon>
        <taxon>Actinomycetota</taxon>
        <taxon>Actinomycetes</taxon>
        <taxon>Propionibacteriales</taxon>
        <taxon>Kribbellaceae</taxon>
        <taxon>Kribbella</taxon>
    </lineage>
</organism>
<evidence type="ECO:0000256" key="1">
    <source>
        <dbReference type="ARBA" id="ARBA00004651"/>
    </source>
</evidence>